<evidence type="ECO:0000256" key="5">
    <source>
        <dbReference type="ARBA" id="ARBA00023136"/>
    </source>
</evidence>
<feature type="transmembrane region" description="Helical" evidence="6">
    <location>
        <begin position="406"/>
        <end position="424"/>
    </location>
</feature>
<proteinExistence type="inferred from homology"/>
<dbReference type="InterPro" id="IPR001248">
    <property type="entry name" value="Pur-cyt_permease"/>
</dbReference>
<dbReference type="InterPro" id="IPR045225">
    <property type="entry name" value="Uracil/uridine/allantoin_perm"/>
</dbReference>
<dbReference type="Gene3D" id="1.10.4160.10">
    <property type="entry name" value="Hydantoin permease"/>
    <property type="match status" value="1"/>
</dbReference>
<feature type="non-terminal residue" evidence="7">
    <location>
        <position position="502"/>
    </location>
</feature>
<dbReference type="Pfam" id="PF02133">
    <property type="entry name" value="Transp_cyt_pur"/>
    <property type="match status" value="2"/>
</dbReference>
<feature type="transmembrane region" description="Helical" evidence="6">
    <location>
        <begin position="214"/>
        <end position="232"/>
    </location>
</feature>
<comment type="caution">
    <text evidence="7">The sequence shown here is derived from an EMBL/GenBank/DDBJ whole genome shotgun (WGS) entry which is preliminary data.</text>
</comment>
<sequence>MLSFFKRLSVETRPGKFGPNSRWSNADMDPVPPSLRTWNSWNYIAYWISDATNVATWQLASSMLAVGLSWQQALGAIAVGHIIIAVSIASFAQTELSVVSRVVLAMFWFGVQTYTGSEAMYQMLKAIWPSLARLPNQLPESANITTSGIMCYFLYWLIQFPFLLFSPQKIRHLFTFKAIVVPCAWIAILIWAMVKAPPRVSLDPIPSSVHGSTAKWLWFGAMNSAIGNYSTLSVNIPDFTRYAKRERSQYVQLLAIPVTFTLFGFVGIAVTSAGEILYGDVLWDPLRLIDRWDNRAAAFFAAFSFALATLGTNISANSLSAANDMTVLFPRYIDIRRGQIICAFIGGWALCPWEILASAPGFLTFMAGYTIFLGPFAAIMVVDYWIIHRGNVNVVAMYDPRGIYRYWNGINWRAAVALLVSVTPNLPGLIHNINANIPVGNASYLFNIAWLFGFFVAGGVYCILSTLFPATETFMDVPVLSDDFFNENVDEKSSNSDIKEQA</sequence>
<keyword evidence="5 6" id="KW-0472">Membrane</keyword>
<dbReference type="GO" id="GO:0015205">
    <property type="term" value="F:nucleobase transmembrane transporter activity"/>
    <property type="evidence" value="ECO:0007669"/>
    <property type="project" value="TreeGrafter"/>
</dbReference>
<dbReference type="OrthoDB" id="2018619at2759"/>
<keyword evidence="3 6" id="KW-0812">Transmembrane</keyword>
<evidence type="ECO:0000256" key="1">
    <source>
        <dbReference type="ARBA" id="ARBA00004141"/>
    </source>
</evidence>
<feature type="transmembrane region" description="Helical" evidence="6">
    <location>
        <begin position="444"/>
        <end position="464"/>
    </location>
</feature>
<organism evidence="7 8">
    <name type="scientific">Candolleomyces eurysporus</name>
    <dbReference type="NCBI Taxonomy" id="2828524"/>
    <lineage>
        <taxon>Eukaryota</taxon>
        <taxon>Fungi</taxon>
        <taxon>Dikarya</taxon>
        <taxon>Basidiomycota</taxon>
        <taxon>Agaricomycotina</taxon>
        <taxon>Agaricomycetes</taxon>
        <taxon>Agaricomycetidae</taxon>
        <taxon>Agaricales</taxon>
        <taxon>Agaricineae</taxon>
        <taxon>Psathyrellaceae</taxon>
        <taxon>Candolleomyces</taxon>
    </lineage>
</organism>
<evidence type="ECO:0000256" key="4">
    <source>
        <dbReference type="ARBA" id="ARBA00022989"/>
    </source>
</evidence>
<evidence type="ECO:0000256" key="3">
    <source>
        <dbReference type="ARBA" id="ARBA00022692"/>
    </source>
</evidence>
<evidence type="ECO:0000313" key="8">
    <source>
        <dbReference type="Proteomes" id="UP001140091"/>
    </source>
</evidence>
<dbReference type="GO" id="GO:0005886">
    <property type="term" value="C:plasma membrane"/>
    <property type="evidence" value="ECO:0007669"/>
    <property type="project" value="TreeGrafter"/>
</dbReference>
<accession>A0A9W8ITY5</accession>
<dbReference type="CDD" id="cd11482">
    <property type="entry name" value="SLC-NCS1sbd_NRT1-like"/>
    <property type="match status" value="1"/>
</dbReference>
<feature type="transmembrane region" description="Helical" evidence="6">
    <location>
        <begin position="298"/>
        <end position="319"/>
    </location>
</feature>
<comment type="similarity">
    <text evidence="2">Belongs to the purine-cytosine permease (2.A.39) family.</text>
</comment>
<keyword evidence="4 6" id="KW-1133">Transmembrane helix</keyword>
<dbReference type="Proteomes" id="UP001140091">
    <property type="component" value="Unassembled WGS sequence"/>
</dbReference>
<feature type="transmembrane region" description="Helical" evidence="6">
    <location>
        <begin position="365"/>
        <end position="386"/>
    </location>
</feature>
<feature type="transmembrane region" description="Helical" evidence="6">
    <location>
        <begin position="104"/>
        <end position="124"/>
    </location>
</feature>
<reference evidence="7" key="1">
    <citation type="submission" date="2022-06" db="EMBL/GenBank/DDBJ databases">
        <title>Genome Sequence of Candolleomyces eurysporus.</title>
        <authorList>
            <person name="Buettner E."/>
        </authorList>
    </citation>
    <scope>NUCLEOTIDE SEQUENCE</scope>
    <source>
        <strain evidence="7">VTCC 930004</strain>
    </source>
</reference>
<feature type="transmembrane region" description="Helical" evidence="6">
    <location>
        <begin position="253"/>
        <end position="278"/>
    </location>
</feature>
<evidence type="ECO:0000256" key="2">
    <source>
        <dbReference type="ARBA" id="ARBA00008974"/>
    </source>
</evidence>
<name>A0A9W8ITY5_9AGAR</name>
<feature type="transmembrane region" description="Helical" evidence="6">
    <location>
        <begin position="174"/>
        <end position="194"/>
    </location>
</feature>
<comment type="subcellular location">
    <subcellularLocation>
        <location evidence="1">Membrane</location>
        <topology evidence="1">Multi-pass membrane protein</topology>
    </subcellularLocation>
</comment>
<dbReference type="AlphaFoldDB" id="A0A9W8ITY5"/>
<protein>
    <recommendedName>
        <fullName evidence="9">Cytosine-purine permease</fullName>
    </recommendedName>
</protein>
<evidence type="ECO:0008006" key="9">
    <source>
        <dbReference type="Google" id="ProtNLM"/>
    </source>
</evidence>
<evidence type="ECO:0000256" key="6">
    <source>
        <dbReference type="SAM" id="Phobius"/>
    </source>
</evidence>
<feature type="transmembrane region" description="Helical" evidence="6">
    <location>
        <begin position="144"/>
        <end position="165"/>
    </location>
</feature>
<evidence type="ECO:0000313" key="7">
    <source>
        <dbReference type="EMBL" id="KAJ2920684.1"/>
    </source>
</evidence>
<dbReference type="PANTHER" id="PTHR30618:SF0">
    <property type="entry name" value="PURINE-URACIL PERMEASE NCS1"/>
    <property type="match status" value="1"/>
</dbReference>
<dbReference type="EMBL" id="JANBPK010001804">
    <property type="protein sequence ID" value="KAJ2920684.1"/>
    <property type="molecule type" value="Genomic_DNA"/>
</dbReference>
<gene>
    <name evidence="7" type="ORF">H1R20_g16411</name>
</gene>
<feature type="transmembrane region" description="Helical" evidence="6">
    <location>
        <begin position="73"/>
        <end position="92"/>
    </location>
</feature>
<dbReference type="PANTHER" id="PTHR30618">
    <property type="entry name" value="NCS1 FAMILY PURINE/PYRIMIDINE TRANSPORTER"/>
    <property type="match status" value="1"/>
</dbReference>
<feature type="transmembrane region" description="Helical" evidence="6">
    <location>
        <begin position="340"/>
        <end position="359"/>
    </location>
</feature>
<keyword evidence="8" id="KW-1185">Reference proteome</keyword>